<feature type="domain" description="PAS" evidence="12">
    <location>
        <begin position="184"/>
        <end position="226"/>
    </location>
</feature>
<dbReference type="CDD" id="cd00082">
    <property type="entry name" value="HisKA"/>
    <property type="match status" value="1"/>
</dbReference>
<dbReference type="Proteomes" id="UP000006443">
    <property type="component" value="Unassembled WGS sequence"/>
</dbReference>
<dbReference type="NCBIfam" id="TIGR00229">
    <property type="entry name" value="sensory_box"/>
    <property type="match status" value="1"/>
</dbReference>
<dbReference type="InterPro" id="IPR036890">
    <property type="entry name" value="HATPase_C_sf"/>
</dbReference>
<evidence type="ECO:0000256" key="1">
    <source>
        <dbReference type="ARBA" id="ARBA00000085"/>
    </source>
</evidence>
<keyword evidence="5" id="KW-0547">Nucleotide-binding</keyword>
<evidence type="ECO:0000256" key="5">
    <source>
        <dbReference type="ARBA" id="ARBA00022741"/>
    </source>
</evidence>
<proteinExistence type="predicted"/>
<dbReference type="PROSITE" id="PS50109">
    <property type="entry name" value="HIS_KIN"/>
    <property type="match status" value="1"/>
</dbReference>
<dbReference type="InterPro" id="IPR029016">
    <property type="entry name" value="GAF-like_dom_sf"/>
</dbReference>
<feature type="domain" description="Histidine kinase" evidence="10">
    <location>
        <begin position="321"/>
        <end position="538"/>
    </location>
</feature>
<accession>C0GGZ6</accession>
<dbReference type="InterPro" id="IPR036097">
    <property type="entry name" value="HisK_dim/P_sf"/>
</dbReference>
<dbReference type="EC" id="2.7.13.3" evidence="2"/>
<evidence type="ECO:0000256" key="3">
    <source>
        <dbReference type="ARBA" id="ARBA00022553"/>
    </source>
</evidence>
<dbReference type="PANTHER" id="PTHR43065:SF42">
    <property type="entry name" value="TWO-COMPONENT SENSOR PPRA"/>
    <property type="match status" value="1"/>
</dbReference>
<dbReference type="InterPro" id="IPR003661">
    <property type="entry name" value="HisK_dim/P_dom"/>
</dbReference>
<dbReference type="Gene3D" id="3.30.450.20">
    <property type="entry name" value="PAS domain"/>
    <property type="match status" value="1"/>
</dbReference>
<dbReference type="SUPFAM" id="SSF55874">
    <property type="entry name" value="ATPase domain of HSP90 chaperone/DNA topoisomerase II/histidine kinase"/>
    <property type="match status" value="1"/>
</dbReference>
<dbReference type="eggNOG" id="COG5002">
    <property type="taxonomic scope" value="Bacteria"/>
</dbReference>
<keyword evidence="6 13" id="KW-0418">Kinase</keyword>
<dbReference type="Pfam" id="PF00072">
    <property type="entry name" value="Response_reg"/>
    <property type="match status" value="1"/>
</dbReference>
<dbReference type="InterPro" id="IPR000014">
    <property type="entry name" value="PAS"/>
</dbReference>
<dbReference type="SMART" id="SM00388">
    <property type="entry name" value="HisKA"/>
    <property type="match status" value="1"/>
</dbReference>
<evidence type="ECO:0000256" key="7">
    <source>
        <dbReference type="ARBA" id="ARBA00022840"/>
    </source>
</evidence>
<dbReference type="Gene3D" id="3.30.450.40">
    <property type="match status" value="1"/>
</dbReference>
<dbReference type="PROSITE" id="PS50112">
    <property type="entry name" value="PAS"/>
    <property type="match status" value="1"/>
</dbReference>
<feature type="modified residue" description="4-aspartylphosphate" evidence="9">
    <location>
        <position position="610"/>
    </location>
</feature>
<dbReference type="SMART" id="SM00387">
    <property type="entry name" value="HATPase_c"/>
    <property type="match status" value="1"/>
</dbReference>
<dbReference type="SMART" id="SM00448">
    <property type="entry name" value="REC"/>
    <property type="match status" value="1"/>
</dbReference>
<keyword evidence="4" id="KW-0808">Transferase</keyword>
<dbReference type="InterPro" id="IPR011006">
    <property type="entry name" value="CheY-like_superfamily"/>
</dbReference>
<dbReference type="CDD" id="cd00130">
    <property type="entry name" value="PAS"/>
    <property type="match status" value="1"/>
</dbReference>
<evidence type="ECO:0000313" key="13">
    <source>
        <dbReference type="EMBL" id="EEG77298.1"/>
    </source>
</evidence>
<evidence type="ECO:0000256" key="8">
    <source>
        <dbReference type="ARBA" id="ARBA00023012"/>
    </source>
</evidence>
<comment type="catalytic activity">
    <reaction evidence="1">
        <text>ATP + protein L-histidine = ADP + protein N-phospho-L-histidine.</text>
        <dbReference type="EC" id="2.7.13.3"/>
    </reaction>
</comment>
<evidence type="ECO:0000259" key="12">
    <source>
        <dbReference type="PROSITE" id="PS50112"/>
    </source>
</evidence>
<dbReference type="Pfam" id="PF00512">
    <property type="entry name" value="HisKA"/>
    <property type="match status" value="1"/>
</dbReference>
<name>C0GGZ6_DETAL</name>
<evidence type="ECO:0000256" key="2">
    <source>
        <dbReference type="ARBA" id="ARBA00012438"/>
    </source>
</evidence>
<evidence type="ECO:0000256" key="6">
    <source>
        <dbReference type="ARBA" id="ARBA00022777"/>
    </source>
</evidence>
<dbReference type="Gene3D" id="3.40.50.2300">
    <property type="match status" value="1"/>
</dbReference>
<keyword evidence="3 9" id="KW-0597">Phosphoprotein</keyword>
<dbReference type="Pfam" id="PF02518">
    <property type="entry name" value="HATPase_c"/>
    <property type="match status" value="1"/>
</dbReference>
<evidence type="ECO:0000259" key="10">
    <source>
        <dbReference type="PROSITE" id="PS50109"/>
    </source>
</evidence>
<dbReference type="InterPro" id="IPR013767">
    <property type="entry name" value="PAS_fold"/>
</dbReference>
<dbReference type="InterPro" id="IPR035965">
    <property type="entry name" value="PAS-like_dom_sf"/>
</dbReference>
<evidence type="ECO:0000256" key="9">
    <source>
        <dbReference type="PROSITE-ProRule" id="PRU00169"/>
    </source>
</evidence>
<evidence type="ECO:0000313" key="14">
    <source>
        <dbReference type="Proteomes" id="UP000006443"/>
    </source>
</evidence>
<dbReference type="SMART" id="SM00091">
    <property type="entry name" value="PAS"/>
    <property type="match status" value="1"/>
</dbReference>
<dbReference type="PROSITE" id="PS50110">
    <property type="entry name" value="RESPONSE_REGULATORY"/>
    <property type="match status" value="1"/>
</dbReference>
<dbReference type="GO" id="GO:0005524">
    <property type="term" value="F:ATP binding"/>
    <property type="evidence" value="ECO:0007669"/>
    <property type="project" value="UniProtKB-KW"/>
</dbReference>
<comment type="caution">
    <text evidence="13">The sequence shown here is derived from an EMBL/GenBank/DDBJ whole genome shotgun (WGS) entry which is preliminary data.</text>
</comment>
<feature type="domain" description="Response regulatory" evidence="11">
    <location>
        <begin position="556"/>
        <end position="676"/>
    </location>
</feature>
<dbReference type="SMART" id="SM00065">
    <property type="entry name" value="GAF"/>
    <property type="match status" value="1"/>
</dbReference>
<dbReference type="GO" id="GO:0000155">
    <property type="term" value="F:phosphorelay sensor kinase activity"/>
    <property type="evidence" value="ECO:0007669"/>
    <property type="project" value="InterPro"/>
</dbReference>
<evidence type="ECO:0000259" key="11">
    <source>
        <dbReference type="PROSITE" id="PS50110"/>
    </source>
</evidence>
<dbReference type="InterPro" id="IPR004358">
    <property type="entry name" value="Sig_transdc_His_kin-like_C"/>
</dbReference>
<protein>
    <recommendedName>
        <fullName evidence="2">histidine kinase</fullName>
        <ecNumber evidence="2">2.7.13.3</ecNumber>
    </recommendedName>
</protein>
<keyword evidence="14" id="KW-1185">Reference proteome</keyword>
<dbReference type="RefSeq" id="WP_008516683.1">
    <property type="nucleotide sequence ID" value="NZ_ACJM01000008.1"/>
</dbReference>
<dbReference type="SUPFAM" id="SSF47384">
    <property type="entry name" value="Homodimeric domain of signal transducing histidine kinase"/>
    <property type="match status" value="1"/>
</dbReference>
<dbReference type="SUPFAM" id="SSF52172">
    <property type="entry name" value="CheY-like"/>
    <property type="match status" value="1"/>
</dbReference>
<dbReference type="Pfam" id="PF13185">
    <property type="entry name" value="GAF_2"/>
    <property type="match status" value="1"/>
</dbReference>
<dbReference type="EMBL" id="ACJM01000008">
    <property type="protein sequence ID" value="EEG77298.1"/>
    <property type="molecule type" value="Genomic_DNA"/>
</dbReference>
<dbReference type="InterPro" id="IPR003594">
    <property type="entry name" value="HATPase_dom"/>
</dbReference>
<keyword evidence="7" id="KW-0067">ATP-binding</keyword>
<dbReference type="STRING" id="555088.DealDRAFT_1755"/>
<dbReference type="PRINTS" id="PR00344">
    <property type="entry name" value="BCTRLSENSOR"/>
</dbReference>
<dbReference type="Pfam" id="PF00989">
    <property type="entry name" value="PAS"/>
    <property type="match status" value="1"/>
</dbReference>
<dbReference type="PANTHER" id="PTHR43065">
    <property type="entry name" value="SENSOR HISTIDINE KINASE"/>
    <property type="match status" value="1"/>
</dbReference>
<dbReference type="InterPro" id="IPR001789">
    <property type="entry name" value="Sig_transdc_resp-reg_receiver"/>
</dbReference>
<dbReference type="InterPro" id="IPR003018">
    <property type="entry name" value="GAF"/>
</dbReference>
<dbReference type="Gene3D" id="3.30.565.10">
    <property type="entry name" value="Histidine kinase-like ATPase, C-terminal domain"/>
    <property type="match status" value="1"/>
</dbReference>
<evidence type="ECO:0000256" key="4">
    <source>
        <dbReference type="ARBA" id="ARBA00022679"/>
    </source>
</evidence>
<dbReference type="InterPro" id="IPR005467">
    <property type="entry name" value="His_kinase_dom"/>
</dbReference>
<dbReference type="SUPFAM" id="SSF55781">
    <property type="entry name" value="GAF domain-like"/>
    <property type="match status" value="1"/>
</dbReference>
<sequence length="678" mass="74210">MISYKENGDNPIGNTRETDLSSLLQCVGAVLKYPQFRDAAREIFIQCKQLIGAGHGYVALLSDSDHSTHEVLFFDEQRSLSEKTAPLVLRLKSLAAHIYQTGTVYSDNNFLESEWANLLPKDHLPIENILLIPIRSNEKVAGLLAFANKPGGFTEYDVQLGTYFGEFASIALHNKRSSEQLKESEERYRRLIEIIPDAIIISAEDKIVFANAAAARIFGAGSAEALIGSSSVGFVQHQSRQDVQKGLVDMHSRNEATPPSELQCMTVDGAEVDVEVVATPLVFQGAPAELVVLRDISLRKRMEEDVLQATKLEAVSVLAGGVAHDFNNLLTVVLGNLSIAKMYAAKDTQILHKLKEIENAAQQTKELTRQLLTLSKGAALSKKVVSLEDFLQETASFVVRGTNVNVSFSFADDLPPVDIDAGQFSQVMNNLLINAIQAMPEGGTIRICAETLNIIHNGLLFMLEPGRYIKISVSDEGGGIAPEDLSKIFEPFFTTKEEGTGLGLVTSYNIVRQHGGHLAVESEVGAGTTFNIYLPVSSGAIEQRSSPDCICTGHGKVLLMDDEENVRKMAGEMLKLLGYVVDFVADGEEAVVRYLEEWSKGRKYDLVILDKTVRGGIGGQQAIEKLRDIDPAVKAVISSGYATSDLLTDHKKYGFKECISKPYKIEELSSVLQKVLEQ</sequence>
<dbReference type="Gene3D" id="1.10.287.130">
    <property type="match status" value="1"/>
</dbReference>
<gene>
    <name evidence="13" type="ORF">DealDRAFT_1755</name>
</gene>
<dbReference type="SUPFAM" id="SSF55785">
    <property type="entry name" value="PYP-like sensor domain (PAS domain)"/>
    <property type="match status" value="1"/>
</dbReference>
<keyword evidence="8" id="KW-0902">Two-component regulatory system</keyword>
<dbReference type="GO" id="GO:0006355">
    <property type="term" value="P:regulation of DNA-templated transcription"/>
    <property type="evidence" value="ECO:0007669"/>
    <property type="project" value="InterPro"/>
</dbReference>
<organism evidence="13 14">
    <name type="scientific">Dethiobacter alkaliphilus AHT 1</name>
    <dbReference type="NCBI Taxonomy" id="555088"/>
    <lineage>
        <taxon>Bacteria</taxon>
        <taxon>Bacillati</taxon>
        <taxon>Bacillota</taxon>
        <taxon>Dethiobacteria</taxon>
        <taxon>Dethiobacterales</taxon>
        <taxon>Dethiobacteraceae</taxon>
        <taxon>Dethiobacter</taxon>
    </lineage>
</organism>
<reference evidence="13 14" key="1">
    <citation type="submission" date="2009-02" db="EMBL/GenBank/DDBJ databases">
        <title>Sequencing of the draft genome and assembly of Dethiobacter alkaliphilus AHT 1.</title>
        <authorList>
            <consortium name="US DOE Joint Genome Institute (JGI-PGF)"/>
            <person name="Lucas S."/>
            <person name="Copeland A."/>
            <person name="Lapidus A."/>
            <person name="Glavina del Rio T."/>
            <person name="Dalin E."/>
            <person name="Tice H."/>
            <person name="Bruce D."/>
            <person name="Goodwin L."/>
            <person name="Pitluck S."/>
            <person name="Larimer F."/>
            <person name="Land M.L."/>
            <person name="Hauser L."/>
            <person name="Muyzer G."/>
        </authorList>
    </citation>
    <scope>NUCLEOTIDE SEQUENCE [LARGE SCALE GENOMIC DNA]</scope>
    <source>
        <strain evidence="13 14">AHT 1</strain>
    </source>
</reference>
<dbReference type="AlphaFoldDB" id="C0GGZ6"/>